<protein>
    <submittedName>
        <fullName evidence="1">Uncharacterized protein</fullName>
    </submittedName>
</protein>
<dbReference type="Proteomes" id="UP000886501">
    <property type="component" value="Unassembled WGS sequence"/>
</dbReference>
<evidence type="ECO:0000313" key="2">
    <source>
        <dbReference type="Proteomes" id="UP000886501"/>
    </source>
</evidence>
<dbReference type="EMBL" id="MU117993">
    <property type="protein sequence ID" value="KAF9649764.1"/>
    <property type="molecule type" value="Genomic_DNA"/>
</dbReference>
<gene>
    <name evidence="1" type="ORF">BDM02DRAFT_1753089</name>
</gene>
<accession>A0ACB6ZJS0</accession>
<reference evidence="1" key="1">
    <citation type="submission" date="2019-10" db="EMBL/GenBank/DDBJ databases">
        <authorList>
            <consortium name="DOE Joint Genome Institute"/>
            <person name="Kuo A."/>
            <person name="Miyauchi S."/>
            <person name="Kiss E."/>
            <person name="Drula E."/>
            <person name="Kohler A."/>
            <person name="Sanchez-Garcia M."/>
            <person name="Andreopoulos B."/>
            <person name="Barry K.W."/>
            <person name="Bonito G."/>
            <person name="Buee M."/>
            <person name="Carver A."/>
            <person name="Chen C."/>
            <person name="Cichocki N."/>
            <person name="Clum A."/>
            <person name="Culley D."/>
            <person name="Crous P.W."/>
            <person name="Fauchery L."/>
            <person name="Girlanda M."/>
            <person name="Hayes R."/>
            <person name="Keri Z."/>
            <person name="Labutti K."/>
            <person name="Lipzen A."/>
            <person name="Lombard V."/>
            <person name="Magnuson J."/>
            <person name="Maillard F."/>
            <person name="Morin E."/>
            <person name="Murat C."/>
            <person name="Nolan M."/>
            <person name="Ohm R."/>
            <person name="Pangilinan J."/>
            <person name="Pereira M."/>
            <person name="Perotto S."/>
            <person name="Peter M."/>
            <person name="Riley R."/>
            <person name="Sitrit Y."/>
            <person name="Stielow B."/>
            <person name="Szollosi G."/>
            <person name="Zifcakova L."/>
            <person name="Stursova M."/>
            <person name="Spatafora J.W."/>
            <person name="Tedersoo L."/>
            <person name="Vaario L.-M."/>
            <person name="Yamada A."/>
            <person name="Yan M."/>
            <person name="Wang P."/>
            <person name="Xu J."/>
            <person name="Bruns T."/>
            <person name="Baldrian P."/>
            <person name="Vilgalys R."/>
            <person name="Henrissat B."/>
            <person name="Grigoriev I.V."/>
            <person name="Hibbett D."/>
            <person name="Nagy L.G."/>
            <person name="Martin F.M."/>
        </authorList>
    </citation>
    <scope>NUCLEOTIDE SEQUENCE</scope>
    <source>
        <strain evidence="1">P2</strain>
    </source>
</reference>
<proteinExistence type="predicted"/>
<sequence>MQSNHSRENSGPFPSAVHTNGQPSQRTGPFVHPSGSRSNSQNDYHHLSNPYQTPQSDLPPLNLPPATTMGLPPNGASPQYPTTPASTCSPYNFFNTHSRSNSNSNSNPRSTSPALSVASALTSVSSSAGPANGQGQMNPAPAVRKHKKQRLFNVDRKEICLYHKENPTARQEDIAIKYGVERSTISKILKHKQKWMNVPTEEEFKVAKHRPSKFPEIESQLVDWLSTTAVPQNITLSDSLIRNKARDIAKVLRISEDKFKASSGWVENFKHRHGIRRGVWHGDGKASKLSATGGPGPSSGSNLPANDSSNEDRGAVLPSFNTSFSNRRDSHFMNDRLSNTLSPLREVQIDHNQEDYRGHMRSPLSLPPPWSTSDRSPIHETSSSRNASDQSYSQSDTTSTSISAMSLSSLKAGWDSQSPVHPLPPPLHPSAYDSSHGQSNQDCSDPNVHPIQSHMGGGMYPLTSLPPRPESVPGRFTVQPSYPPLAISPSPLYRHSEPVLVNEAEDACDKIKYALFHAVTGVPREAKR</sequence>
<keyword evidence="2" id="KW-1185">Reference proteome</keyword>
<organism evidence="1 2">
    <name type="scientific">Thelephora ganbajun</name>
    <name type="common">Ganba fungus</name>
    <dbReference type="NCBI Taxonomy" id="370292"/>
    <lineage>
        <taxon>Eukaryota</taxon>
        <taxon>Fungi</taxon>
        <taxon>Dikarya</taxon>
        <taxon>Basidiomycota</taxon>
        <taxon>Agaricomycotina</taxon>
        <taxon>Agaricomycetes</taxon>
        <taxon>Thelephorales</taxon>
        <taxon>Thelephoraceae</taxon>
        <taxon>Thelephora</taxon>
    </lineage>
</organism>
<evidence type="ECO:0000313" key="1">
    <source>
        <dbReference type="EMBL" id="KAF9649764.1"/>
    </source>
</evidence>
<name>A0ACB6ZJS0_THEGA</name>
<reference evidence="1" key="2">
    <citation type="journal article" date="2020" name="Nat. Commun.">
        <title>Large-scale genome sequencing of mycorrhizal fungi provides insights into the early evolution of symbiotic traits.</title>
        <authorList>
            <person name="Miyauchi S."/>
            <person name="Kiss E."/>
            <person name="Kuo A."/>
            <person name="Drula E."/>
            <person name="Kohler A."/>
            <person name="Sanchez-Garcia M."/>
            <person name="Morin E."/>
            <person name="Andreopoulos B."/>
            <person name="Barry K.W."/>
            <person name="Bonito G."/>
            <person name="Buee M."/>
            <person name="Carver A."/>
            <person name="Chen C."/>
            <person name="Cichocki N."/>
            <person name="Clum A."/>
            <person name="Culley D."/>
            <person name="Crous P.W."/>
            <person name="Fauchery L."/>
            <person name="Girlanda M."/>
            <person name="Hayes R.D."/>
            <person name="Keri Z."/>
            <person name="LaButti K."/>
            <person name="Lipzen A."/>
            <person name="Lombard V."/>
            <person name="Magnuson J."/>
            <person name="Maillard F."/>
            <person name="Murat C."/>
            <person name="Nolan M."/>
            <person name="Ohm R.A."/>
            <person name="Pangilinan J."/>
            <person name="Pereira M.F."/>
            <person name="Perotto S."/>
            <person name="Peter M."/>
            <person name="Pfister S."/>
            <person name="Riley R."/>
            <person name="Sitrit Y."/>
            <person name="Stielow J.B."/>
            <person name="Szollosi G."/>
            <person name="Zifcakova L."/>
            <person name="Stursova M."/>
            <person name="Spatafora J.W."/>
            <person name="Tedersoo L."/>
            <person name="Vaario L.M."/>
            <person name="Yamada A."/>
            <person name="Yan M."/>
            <person name="Wang P."/>
            <person name="Xu J."/>
            <person name="Bruns T."/>
            <person name="Baldrian P."/>
            <person name="Vilgalys R."/>
            <person name="Dunand C."/>
            <person name="Henrissat B."/>
            <person name="Grigoriev I.V."/>
            <person name="Hibbett D."/>
            <person name="Nagy L.G."/>
            <person name="Martin F.M."/>
        </authorList>
    </citation>
    <scope>NUCLEOTIDE SEQUENCE</scope>
    <source>
        <strain evidence="1">P2</strain>
    </source>
</reference>
<comment type="caution">
    <text evidence="1">The sequence shown here is derived from an EMBL/GenBank/DDBJ whole genome shotgun (WGS) entry which is preliminary data.</text>
</comment>